<keyword evidence="2" id="KW-0479">Metal-binding</keyword>
<dbReference type="InterPro" id="IPR007219">
    <property type="entry name" value="XnlR_reg_dom"/>
</dbReference>
<gene>
    <name evidence="8" type="ORF">LTR69_008402</name>
</gene>
<evidence type="ECO:0000256" key="2">
    <source>
        <dbReference type="ARBA" id="ARBA00022723"/>
    </source>
</evidence>
<name>A0ABR0J554_9EURO</name>
<dbReference type="PANTHER" id="PTHR40626">
    <property type="entry name" value="MIP31509P"/>
    <property type="match status" value="1"/>
</dbReference>
<organism evidence="8 9">
    <name type="scientific">Exophiala sideris</name>
    <dbReference type="NCBI Taxonomy" id="1016849"/>
    <lineage>
        <taxon>Eukaryota</taxon>
        <taxon>Fungi</taxon>
        <taxon>Dikarya</taxon>
        <taxon>Ascomycota</taxon>
        <taxon>Pezizomycotina</taxon>
        <taxon>Eurotiomycetes</taxon>
        <taxon>Chaetothyriomycetidae</taxon>
        <taxon>Chaetothyriales</taxon>
        <taxon>Herpotrichiellaceae</taxon>
        <taxon>Exophiala</taxon>
    </lineage>
</organism>
<feature type="domain" description="Xylanolytic transcriptional activator regulatory" evidence="7">
    <location>
        <begin position="105"/>
        <end position="345"/>
    </location>
</feature>
<keyword evidence="3" id="KW-0677">Repeat</keyword>
<evidence type="ECO:0000256" key="6">
    <source>
        <dbReference type="ARBA" id="ARBA00023242"/>
    </source>
</evidence>
<keyword evidence="6" id="KW-0539">Nucleus</keyword>
<evidence type="ECO:0000313" key="9">
    <source>
        <dbReference type="Proteomes" id="UP001345691"/>
    </source>
</evidence>
<evidence type="ECO:0000256" key="3">
    <source>
        <dbReference type="ARBA" id="ARBA00022737"/>
    </source>
</evidence>
<comment type="subcellular location">
    <subcellularLocation>
        <location evidence="1">Nucleus</location>
    </subcellularLocation>
</comment>
<protein>
    <recommendedName>
        <fullName evidence="7">Xylanolytic transcriptional activator regulatory domain-containing protein</fullName>
    </recommendedName>
</protein>
<keyword evidence="4" id="KW-0863">Zinc-finger</keyword>
<evidence type="ECO:0000256" key="1">
    <source>
        <dbReference type="ARBA" id="ARBA00004123"/>
    </source>
</evidence>
<sequence>MPLPTPTNPAPLPLDSIEYPDFLQLPELDSSHHVIFDASDGAQGLVEDLDWLFGNVPFAENFDMSQTLDMTLPNDLPWASPNSTLSQQLSTDAPSLTSGPWSTARTRILDTLLRIHESLRWLIFSSESFQPPAPLWCLQALLLVQAYEKMFCTRKHHEMAHIFHGAVITLMRRGGSYSSDGTLDSSNASSAERAWHMWVEQESFKRVAYFAFIMDAQHSSIFGHTPALSISDVHLSLPCADEVWDSSSPSSWKKALSKAAPAIQLLPTLRALLARRPMPSTCSPFARFVLLHGLFNVTKHMQARDLMASDIETGRASDHGAESTPPSTIGDDNWKEILDRAIDTWSFSLMSQQPSLSLEAARPLHRMAHVTIYVNLIDFHTFAGAPSLTGSTTTRNEYSKAKRRIQMWCERPTARRTLSHCILLIQDTMFTRNQYRASQDNIALRPWCLYHATLILWAFGILTEGKSAQKITAEDYLVHMLSGSMDHHTQLKGTNRTLGLVSVVKESLSDCRWELLQEACTTLGKLIELSAP</sequence>
<keyword evidence="5" id="KW-0862">Zinc</keyword>
<dbReference type="PANTHER" id="PTHR40626:SF11">
    <property type="entry name" value="ZINC FINGER PROTEIN YPR022C"/>
    <property type="match status" value="1"/>
</dbReference>
<dbReference type="EMBL" id="JAVRRF010000020">
    <property type="protein sequence ID" value="KAK5055569.1"/>
    <property type="molecule type" value="Genomic_DNA"/>
</dbReference>
<evidence type="ECO:0000256" key="5">
    <source>
        <dbReference type="ARBA" id="ARBA00022833"/>
    </source>
</evidence>
<proteinExistence type="predicted"/>
<dbReference type="Proteomes" id="UP001345691">
    <property type="component" value="Unassembled WGS sequence"/>
</dbReference>
<comment type="caution">
    <text evidence="8">The sequence shown here is derived from an EMBL/GenBank/DDBJ whole genome shotgun (WGS) entry which is preliminary data.</text>
</comment>
<dbReference type="Pfam" id="PF04082">
    <property type="entry name" value="Fungal_trans"/>
    <property type="match status" value="1"/>
</dbReference>
<evidence type="ECO:0000259" key="7">
    <source>
        <dbReference type="Pfam" id="PF04082"/>
    </source>
</evidence>
<dbReference type="InterPro" id="IPR051059">
    <property type="entry name" value="VerF-like"/>
</dbReference>
<reference evidence="8 9" key="1">
    <citation type="submission" date="2023-08" db="EMBL/GenBank/DDBJ databases">
        <title>Black Yeasts Isolated from many extreme environments.</title>
        <authorList>
            <person name="Coleine C."/>
            <person name="Stajich J.E."/>
            <person name="Selbmann L."/>
        </authorList>
    </citation>
    <scope>NUCLEOTIDE SEQUENCE [LARGE SCALE GENOMIC DNA]</scope>
    <source>
        <strain evidence="8 9">CCFEE 6328</strain>
    </source>
</reference>
<keyword evidence="9" id="KW-1185">Reference proteome</keyword>
<accession>A0ABR0J554</accession>
<evidence type="ECO:0000256" key="4">
    <source>
        <dbReference type="ARBA" id="ARBA00022771"/>
    </source>
</evidence>
<evidence type="ECO:0000313" key="8">
    <source>
        <dbReference type="EMBL" id="KAK5055569.1"/>
    </source>
</evidence>
<dbReference type="CDD" id="cd12148">
    <property type="entry name" value="fungal_TF_MHR"/>
    <property type="match status" value="1"/>
</dbReference>